<comment type="similarity">
    <text evidence="2">Belongs to the thioredoxin family. DsbE subfamily.</text>
</comment>
<dbReference type="AlphaFoldDB" id="A0AAU9C9I8"/>
<evidence type="ECO:0000256" key="1">
    <source>
        <dbReference type="ARBA" id="ARBA00004383"/>
    </source>
</evidence>
<evidence type="ECO:0000256" key="3">
    <source>
        <dbReference type="ARBA" id="ARBA00022748"/>
    </source>
</evidence>
<keyword evidence="8" id="KW-1185">Reference proteome</keyword>
<dbReference type="RefSeq" id="WP_317704628.1">
    <property type="nucleotide sequence ID" value="NZ_AP024714.1"/>
</dbReference>
<dbReference type="InterPro" id="IPR013740">
    <property type="entry name" value="Redoxin"/>
</dbReference>
<evidence type="ECO:0000256" key="2">
    <source>
        <dbReference type="ARBA" id="ARBA00007758"/>
    </source>
</evidence>
<keyword evidence="5" id="KW-0676">Redox-active center</keyword>
<dbReference type="GO" id="GO:0017004">
    <property type="term" value="P:cytochrome complex assembly"/>
    <property type="evidence" value="ECO:0007669"/>
    <property type="project" value="UniProtKB-KW"/>
</dbReference>
<dbReference type="InterPro" id="IPR013766">
    <property type="entry name" value="Thioredoxin_domain"/>
</dbReference>
<dbReference type="Pfam" id="PF08534">
    <property type="entry name" value="Redoxin"/>
    <property type="match status" value="1"/>
</dbReference>
<evidence type="ECO:0000256" key="4">
    <source>
        <dbReference type="ARBA" id="ARBA00023157"/>
    </source>
</evidence>
<dbReference type="InterPro" id="IPR004799">
    <property type="entry name" value="Periplasmic_diS_OxRdtase_DsbE"/>
</dbReference>
<gene>
    <name evidence="7" type="ORF">MIT9_P1806</name>
</gene>
<dbReference type="SUPFAM" id="SSF52833">
    <property type="entry name" value="Thioredoxin-like"/>
    <property type="match status" value="1"/>
</dbReference>
<dbReference type="InterPro" id="IPR036249">
    <property type="entry name" value="Thioredoxin-like_sf"/>
</dbReference>
<evidence type="ECO:0000313" key="8">
    <source>
        <dbReference type="Proteomes" id="UP001321825"/>
    </source>
</evidence>
<dbReference type="GO" id="GO:0030288">
    <property type="term" value="C:outer membrane-bounded periplasmic space"/>
    <property type="evidence" value="ECO:0007669"/>
    <property type="project" value="InterPro"/>
</dbReference>
<proteinExistence type="inferred from homology"/>
<accession>A0AAU9C9I8</accession>
<dbReference type="KEGG" id="mcau:MIT9_P1806"/>
<dbReference type="Gene3D" id="3.40.30.10">
    <property type="entry name" value="Glutaredoxin"/>
    <property type="match status" value="1"/>
</dbReference>
<dbReference type="GO" id="GO:0005886">
    <property type="term" value="C:plasma membrane"/>
    <property type="evidence" value="ECO:0007669"/>
    <property type="project" value="UniProtKB-SubCell"/>
</dbReference>
<dbReference type="PANTHER" id="PTHR42852">
    <property type="entry name" value="THIOL:DISULFIDE INTERCHANGE PROTEIN DSBE"/>
    <property type="match status" value="1"/>
</dbReference>
<dbReference type="InterPro" id="IPR050553">
    <property type="entry name" value="Thioredoxin_ResA/DsbE_sf"/>
</dbReference>
<comment type="subcellular location">
    <subcellularLocation>
        <location evidence="1">Cell inner membrane</location>
        <topology evidence="1">Single-pass membrane protein</topology>
        <orientation evidence="1">Periplasmic side</orientation>
    </subcellularLocation>
</comment>
<dbReference type="CDD" id="cd03010">
    <property type="entry name" value="TlpA_like_DsbE"/>
    <property type="match status" value="1"/>
</dbReference>
<evidence type="ECO:0000256" key="5">
    <source>
        <dbReference type="ARBA" id="ARBA00023284"/>
    </source>
</evidence>
<keyword evidence="4" id="KW-1015">Disulfide bond</keyword>
<dbReference type="Proteomes" id="UP001321825">
    <property type="component" value="Chromosome"/>
</dbReference>
<evidence type="ECO:0000259" key="6">
    <source>
        <dbReference type="PROSITE" id="PS51352"/>
    </source>
</evidence>
<reference evidence="8" key="1">
    <citation type="journal article" date="2024" name="Int. J. Syst. Evol. Microbiol.">
        <title>Methylomarinovum tepidoasis sp. nov., a moderately thermophilic methanotroph of the family Methylothermaceae isolated from a deep-sea hydrothermal field.</title>
        <authorList>
            <person name="Hirayama H."/>
            <person name="Takaki Y."/>
            <person name="Abe M."/>
            <person name="Miyazaki M."/>
            <person name="Uematsu K."/>
            <person name="Matsui Y."/>
            <person name="Takai K."/>
        </authorList>
    </citation>
    <scope>NUCLEOTIDE SEQUENCE [LARGE SCALE GENOMIC DNA]</scope>
    <source>
        <strain evidence="8">IT-9</strain>
    </source>
</reference>
<dbReference type="EMBL" id="AP024714">
    <property type="protein sequence ID" value="BCX82221.1"/>
    <property type="molecule type" value="Genomic_DNA"/>
</dbReference>
<dbReference type="PROSITE" id="PS51352">
    <property type="entry name" value="THIOREDOXIN_2"/>
    <property type="match status" value="1"/>
</dbReference>
<sequence>MLKYLLPLGLFVGLLILLGVGLTLNPREVPSPLIGKPAPQFTLPRLDDPQARFDSAQFQGKVSLFNVWASWCVACRQEHAFLMQLADQGVTIYGLDYKDTREAGLQWIERLGNPYQAVAFDAAGKVAIDWGVYGVPETFVIDKQGVIRYKHIGPITPRDWEEKLGPLVAYLEKQS</sequence>
<dbReference type="PANTHER" id="PTHR42852:SF6">
    <property type="entry name" value="THIOL:DISULFIDE INTERCHANGE PROTEIN DSBE"/>
    <property type="match status" value="1"/>
</dbReference>
<organism evidence="7 8">
    <name type="scientific">Methylomarinovum caldicuralii</name>
    <dbReference type="NCBI Taxonomy" id="438856"/>
    <lineage>
        <taxon>Bacteria</taxon>
        <taxon>Pseudomonadati</taxon>
        <taxon>Pseudomonadota</taxon>
        <taxon>Gammaproteobacteria</taxon>
        <taxon>Methylococcales</taxon>
        <taxon>Methylothermaceae</taxon>
        <taxon>Methylomarinovum</taxon>
    </lineage>
</organism>
<name>A0AAU9C9I8_9GAMM</name>
<dbReference type="NCBIfam" id="TIGR00385">
    <property type="entry name" value="dsbE"/>
    <property type="match status" value="1"/>
</dbReference>
<evidence type="ECO:0000313" key="7">
    <source>
        <dbReference type="EMBL" id="BCX82221.1"/>
    </source>
</evidence>
<protein>
    <submittedName>
        <fullName evidence="7">Cytochrome c biogenesis protein CcmG, thiol:disulfide interchange protein DsbE</fullName>
    </submittedName>
</protein>
<feature type="domain" description="Thioredoxin" evidence="6">
    <location>
        <begin position="32"/>
        <end position="169"/>
    </location>
</feature>
<keyword evidence="3" id="KW-0201">Cytochrome c-type biogenesis</keyword>
<dbReference type="GO" id="GO:0015036">
    <property type="term" value="F:disulfide oxidoreductase activity"/>
    <property type="evidence" value="ECO:0007669"/>
    <property type="project" value="InterPro"/>
</dbReference>